<dbReference type="EMBL" id="SMAF01000003">
    <property type="protein sequence ID" value="TCT00325.1"/>
    <property type="molecule type" value="Genomic_DNA"/>
</dbReference>
<name>A0A4S3KXR0_9GAMM</name>
<comment type="caution">
    <text evidence="3">The sequence shown here is derived from an EMBL/GenBank/DDBJ whole genome shotgun (WGS) entry which is preliminary data.</text>
</comment>
<gene>
    <name evidence="3" type="ORF">EDC25_10393</name>
</gene>
<dbReference type="SUPFAM" id="SSF49464">
    <property type="entry name" value="Carboxypeptidase regulatory domain-like"/>
    <property type="match status" value="1"/>
</dbReference>
<keyword evidence="1" id="KW-0732">Signal</keyword>
<accession>A0A4S3KXR0</accession>
<dbReference type="PROSITE" id="PS00018">
    <property type="entry name" value="EF_HAND_1"/>
    <property type="match status" value="1"/>
</dbReference>
<proteinExistence type="predicted"/>
<dbReference type="Pfam" id="PF08486">
    <property type="entry name" value="SpoIID"/>
    <property type="match status" value="1"/>
</dbReference>
<dbReference type="AlphaFoldDB" id="A0A4S3KXR0"/>
<dbReference type="InterPro" id="IPR018247">
    <property type="entry name" value="EF_Hand_1_Ca_BS"/>
</dbReference>
<dbReference type="InterPro" id="IPR013693">
    <property type="entry name" value="SpoIID/LytB_N"/>
</dbReference>
<keyword evidence="4" id="KW-1185">Reference proteome</keyword>
<organism evidence="3 4">
    <name type="scientific">Pseudofulvimonas gallinarii</name>
    <dbReference type="NCBI Taxonomy" id="634155"/>
    <lineage>
        <taxon>Bacteria</taxon>
        <taxon>Pseudomonadati</taxon>
        <taxon>Pseudomonadota</taxon>
        <taxon>Gammaproteobacteria</taxon>
        <taxon>Lysobacterales</taxon>
        <taxon>Rhodanobacteraceae</taxon>
        <taxon>Pseudofulvimonas</taxon>
    </lineage>
</organism>
<feature type="domain" description="Sporulation stage II protein D amidase enhancer LytB N-terminal" evidence="2">
    <location>
        <begin position="273"/>
        <end position="358"/>
    </location>
</feature>
<reference evidence="3 4" key="1">
    <citation type="submission" date="2019-03" db="EMBL/GenBank/DDBJ databases">
        <title>Genomic Encyclopedia of Type Strains, Phase IV (KMG-IV): sequencing the most valuable type-strain genomes for metagenomic binning, comparative biology and taxonomic classification.</title>
        <authorList>
            <person name="Goeker M."/>
        </authorList>
    </citation>
    <scope>NUCLEOTIDE SEQUENCE [LARGE SCALE GENOMIC DNA]</scope>
    <source>
        <strain evidence="3 4">DSM 21944</strain>
    </source>
</reference>
<sequence length="593" mass="63072">MAGGSRFGLIPVFAMLLASQAARAQPVVVRDGETGRGIPARVELASLPNDIAPTAAALADVFDRTGDVRIHRIEAGARAAMPVEGRTAARVSSDGYRTLLTVIEPSTGIEGWTLWLQPARIPAVARHAAAALHGFVIDPDSLQPMKDVRVQWAGGSESAISDAQGAFSLPLPEAPADTALVRHQLVVTAADGRRIERAVAVARGSDLRLIIDFSAAGADEPGHRHLLPADTLSQAIEAGREMQWPAGTPVEPPASVRVGYADASCSTTCCTGSCNHVCVFDLETYVRRGLNDEWIASWSTQSLRAGSVAYRSYGAWHALNPVPGRAFDICSSACCQVNDGDTSANTDLAVARTAGLMLQRNGAVFRSEYSAENNCRLGTQSCANQDLSCGNGFAGSPAANWPCLPDAVGLDRDCFGHGRGMSQWGTQRWSQPPHLQTWRWQVNHYYNQHGAGSGLRTATMTQVLALDMVRPRQRTLVPGATLVLEFNARNLASTAHERVLLGASLRRPPGPFIDDPGNDAPAVLPSGGSQHQRVFELPSGSGAGTYDVYGSLYVDIDEDGSISPDDLAQDLLLVPAALRVVANGDLIFYDGLQ</sequence>
<evidence type="ECO:0000313" key="4">
    <source>
        <dbReference type="Proteomes" id="UP000294599"/>
    </source>
</evidence>
<feature type="signal peptide" evidence="1">
    <location>
        <begin position="1"/>
        <end position="24"/>
    </location>
</feature>
<evidence type="ECO:0000259" key="2">
    <source>
        <dbReference type="Pfam" id="PF08486"/>
    </source>
</evidence>
<protein>
    <submittedName>
        <fullName evidence="3">SpoIID/LytB domain protein</fullName>
    </submittedName>
</protein>
<evidence type="ECO:0000256" key="1">
    <source>
        <dbReference type="SAM" id="SignalP"/>
    </source>
</evidence>
<dbReference type="RefSeq" id="WP_123522679.1">
    <property type="nucleotide sequence ID" value="NZ_JBHLWF010000007.1"/>
</dbReference>
<dbReference type="Proteomes" id="UP000294599">
    <property type="component" value="Unassembled WGS sequence"/>
</dbReference>
<evidence type="ECO:0000313" key="3">
    <source>
        <dbReference type="EMBL" id="TCT00325.1"/>
    </source>
</evidence>
<dbReference type="InterPro" id="IPR008969">
    <property type="entry name" value="CarboxyPept-like_regulatory"/>
</dbReference>
<feature type="chain" id="PRO_5030100321" evidence="1">
    <location>
        <begin position="25"/>
        <end position="593"/>
    </location>
</feature>
<dbReference type="OrthoDB" id="6013676at2"/>